<keyword evidence="7" id="KW-0479">Metal-binding</keyword>
<accession>A0A5J4Z912</accession>
<comment type="similarity">
    <text evidence="1 9">Belongs to the eukaryotic-type primase small subunit family.</text>
</comment>
<dbReference type="Proteomes" id="UP000324585">
    <property type="component" value="Unassembled WGS sequence"/>
</dbReference>
<keyword evidence="4 9" id="KW-0808">Transferase</keyword>
<evidence type="ECO:0000256" key="2">
    <source>
        <dbReference type="ARBA" id="ARBA00022478"/>
    </source>
</evidence>
<dbReference type="Gene3D" id="3.90.920.10">
    <property type="entry name" value="DNA primase, PRIM domain"/>
    <property type="match status" value="1"/>
</dbReference>
<keyword evidence="5" id="KW-0548">Nucleotidyltransferase</keyword>
<evidence type="ECO:0000256" key="5">
    <source>
        <dbReference type="ARBA" id="ARBA00022695"/>
    </source>
</evidence>
<dbReference type="OMA" id="NVTRGFN"/>
<dbReference type="GO" id="GO:0005658">
    <property type="term" value="C:alpha DNA polymerase:primase complex"/>
    <property type="evidence" value="ECO:0007669"/>
    <property type="project" value="UniProtKB-ARBA"/>
</dbReference>
<dbReference type="InterPro" id="IPR002755">
    <property type="entry name" value="DNA_primase_S"/>
</dbReference>
<dbReference type="InterPro" id="IPR014052">
    <property type="entry name" value="DNA_primase_ssu_euk/arc"/>
</dbReference>
<dbReference type="GO" id="GO:0046872">
    <property type="term" value="F:metal ion binding"/>
    <property type="evidence" value="ECO:0007669"/>
    <property type="project" value="UniProtKB-KW"/>
</dbReference>
<dbReference type="EMBL" id="VRMN01000001">
    <property type="protein sequence ID" value="KAA8499638.1"/>
    <property type="molecule type" value="Genomic_DNA"/>
</dbReference>
<dbReference type="NCBIfam" id="TIGR00335">
    <property type="entry name" value="primase_sml"/>
    <property type="match status" value="1"/>
</dbReference>
<dbReference type="CDD" id="cd04860">
    <property type="entry name" value="AE_Prim_S"/>
    <property type="match status" value="1"/>
</dbReference>
<protein>
    <recommendedName>
        <fullName evidence="9">DNA primase</fullName>
        <ecNumber evidence="9">2.7.7.-</ecNumber>
    </recommendedName>
</protein>
<dbReference type="SUPFAM" id="SSF56747">
    <property type="entry name" value="Prim-pol domain"/>
    <property type="match status" value="1"/>
</dbReference>
<dbReference type="GO" id="GO:0006269">
    <property type="term" value="P:DNA replication, synthesis of primer"/>
    <property type="evidence" value="ECO:0007669"/>
    <property type="project" value="UniProtKB-KW"/>
</dbReference>
<dbReference type="PANTHER" id="PTHR10536">
    <property type="entry name" value="DNA PRIMASE SMALL SUBUNIT"/>
    <property type="match status" value="1"/>
</dbReference>
<dbReference type="OrthoDB" id="19606at2759"/>
<evidence type="ECO:0000256" key="6">
    <source>
        <dbReference type="ARBA" id="ARBA00022705"/>
    </source>
</evidence>
<gene>
    <name evidence="10" type="ORF">FVE85_7223</name>
</gene>
<evidence type="ECO:0000256" key="7">
    <source>
        <dbReference type="ARBA" id="ARBA00022723"/>
    </source>
</evidence>
<comment type="caution">
    <text evidence="10">The sequence shown here is derived from an EMBL/GenBank/DDBJ whole genome shotgun (WGS) entry which is preliminary data.</text>
</comment>
<dbReference type="EC" id="2.7.7.-" evidence="9"/>
<evidence type="ECO:0000313" key="11">
    <source>
        <dbReference type="Proteomes" id="UP000324585"/>
    </source>
</evidence>
<evidence type="ECO:0000256" key="3">
    <source>
        <dbReference type="ARBA" id="ARBA00022515"/>
    </source>
</evidence>
<proteinExistence type="inferred from homology"/>
<evidence type="ECO:0000256" key="4">
    <source>
        <dbReference type="ARBA" id="ARBA00022679"/>
    </source>
</evidence>
<evidence type="ECO:0000256" key="1">
    <source>
        <dbReference type="ARBA" id="ARBA00009762"/>
    </source>
</evidence>
<reference evidence="11" key="1">
    <citation type="journal article" date="2019" name="Nat. Commun.">
        <title>Expansion of phycobilisome linker gene families in mesophilic red algae.</title>
        <authorList>
            <person name="Lee J."/>
            <person name="Kim D."/>
            <person name="Bhattacharya D."/>
            <person name="Yoon H.S."/>
        </authorList>
    </citation>
    <scope>NUCLEOTIDE SEQUENCE [LARGE SCALE GENOMIC DNA]</scope>
    <source>
        <strain evidence="11">CCMP 1328</strain>
    </source>
</reference>
<dbReference type="GO" id="GO:0003899">
    <property type="term" value="F:DNA-directed RNA polymerase activity"/>
    <property type="evidence" value="ECO:0007669"/>
    <property type="project" value="InterPro"/>
</dbReference>
<sequence length="444" mass="50540">MASNGVSLGNLKWYYAKLFPIKTMHAWLAYGRPDIDLFAKREVSFTLLGDIYLRFRSFASRDELHAALKERQPIKIDFGAVYNLPPRDRGLFSVPLVPVEKELVFDIDMTDYEDVMAALKGGSPVDETDRNWTYMAVAAQTLDMALREDFGFEHILFVYSGRRGMHCWVADERARALSNEARAAIAEYLALRFDSAENGRKETVPRAFSLPLHPMLQRAKTRILERTFLDFVLNEQRILDEPQALQNVLRLVPDAATADKIQRYLEKNGGRLSPEEKWMYMEKELRTACPGTAEYILFRYTYPRLDINVSKEINHLLKSPFCIHPKTGRVCAPFVARDAYEFAPANAAPTIDQLILEYNERSAKGVDQGIEELYIPDISLHAKSAASSSSMPKQSVHQSATKQFVHSVMILRDFVLGLQSDKYAAMSRQADREDRNAAAFLHGE</sequence>
<keyword evidence="3 9" id="KW-0639">Primosome</keyword>
<keyword evidence="8" id="KW-0804">Transcription</keyword>
<evidence type="ECO:0000256" key="8">
    <source>
        <dbReference type="ARBA" id="ARBA00023163"/>
    </source>
</evidence>
<keyword evidence="6 9" id="KW-0235">DNA replication</keyword>
<name>A0A5J4Z912_PORPP</name>
<organism evidence="10 11">
    <name type="scientific">Porphyridium purpureum</name>
    <name type="common">Red alga</name>
    <name type="synonym">Porphyridium cruentum</name>
    <dbReference type="NCBI Taxonomy" id="35688"/>
    <lineage>
        <taxon>Eukaryota</taxon>
        <taxon>Rhodophyta</taxon>
        <taxon>Bangiophyceae</taxon>
        <taxon>Porphyridiales</taxon>
        <taxon>Porphyridiaceae</taxon>
        <taxon>Porphyridium</taxon>
    </lineage>
</organism>
<evidence type="ECO:0000313" key="10">
    <source>
        <dbReference type="EMBL" id="KAA8499638.1"/>
    </source>
</evidence>
<dbReference type="AlphaFoldDB" id="A0A5J4Z912"/>
<keyword evidence="2 9" id="KW-0240">DNA-directed RNA polymerase</keyword>
<dbReference type="Pfam" id="PF01896">
    <property type="entry name" value="DNA_primase_S"/>
    <property type="match status" value="1"/>
</dbReference>
<keyword evidence="11" id="KW-1185">Reference proteome</keyword>
<evidence type="ECO:0000256" key="9">
    <source>
        <dbReference type="RuleBase" id="RU003514"/>
    </source>
</evidence>